<dbReference type="Proteomes" id="UP001059773">
    <property type="component" value="Chromosome"/>
</dbReference>
<organism evidence="1 2">
    <name type="scientific">Oceanobacillus jeddahense</name>
    <dbReference type="NCBI Taxonomy" id="1462527"/>
    <lineage>
        <taxon>Bacteria</taxon>
        <taxon>Bacillati</taxon>
        <taxon>Bacillota</taxon>
        <taxon>Bacilli</taxon>
        <taxon>Bacillales</taxon>
        <taxon>Bacillaceae</taxon>
        <taxon>Oceanobacillus</taxon>
    </lineage>
</organism>
<dbReference type="EMBL" id="CP101914">
    <property type="protein sequence ID" value="UUI03449.1"/>
    <property type="molecule type" value="Genomic_DNA"/>
</dbReference>
<proteinExistence type="predicted"/>
<keyword evidence="2" id="KW-1185">Reference proteome</keyword>
<evidence type="ECO:0000313" key="1">
    <source>
        <dbReference type="EMBL" id="UUI03449.1"/>
    </source>
</evidence>
<name>A0ABY5JTC9_9BACI</name>
<protein>
    <submittedName>
        <fullName evidence="1">DUF2515 domain-containing protein</fullName>
    </submittedName>
</protein>
<reference evidence="1" key="1">
    <citation type="submission" date="2022-07" db="EMBL/GenBank/DDBJ databases">
        <title>FELIX.</title>
        <authorList>
            <person name="Wan K.H."/>
            <person name="Park S."/>
            <person name="Lawrence Q."/>
            <person name="Eichenberger J.P."/>
            <person name="Booth B.W."/>
            <person name="Piaggio A.J."/>
            <person name="Chandler J.C."/>
            <person name="Franklin A.B."/>
            <person name="Celniker S.E."/>
        </authorList>
    </citation>
    <scope>NUCLEOTIDE SEQUENCE</scope>
    <source>
        <strain evidence="1">QA-1986 374</strain>
    </source>
</reference>
<dbReference type="InterPro" id="IPR019658">
    <property type="entry name" value="DUF2515"/>
</dbReference>
<dbReference type="RefSeq" id="WP_256708521.1">
    <property type="nucleotide sequence ID" value="NZ_CP101914.1"/>
</dbReference>
<evidence type="ECO:0000313" key="2">
    <source>
        <dbReference type="Proteomes" id="UP001059773"/>
    </source>
</evidence>
<sequence length="389" mass="46277">MTIGCFQKKKVYEKSVLEIKKELKNKRNQNTNGLSVSMLPKREQILIRHIHHMTNKSNKNNVTRTQAYFDFYVQHPEIHWALLGHMVSRNGGWSMTDLKGDLLSRLLSEKEQKNFYLFLERGNWLIFQDVYPQLLLYQYSVKMNRNLFHLLPFLNVSIFMEVIWNHFWEHDDRYLLAIATIINEQSYLEQRVVHHPHFKETALDTLGFKLYDFLRFNHVIFPYYPHGKTEKKPALIGDTLHHFGSLHERIMLGKRLYTILFQQQASVLRNVLRWANKHPHTGSRADYWGDLFHSVNESVPGTVYRRRTKHCTRRKGAPRIYSPPLKYAWKNVNHSPAETGDWFNDLHVIDYFVDEEKNTGGEIYEKYCKAMEKIELAIIAKKAIFLRQE</sequence>
<gene>
    <name evidence="1" type="ORF">NP439_01710</name>
</gene>
<accession>A0ABY5JTC9</accession>
<dbReference type="Pfam" id="PF10720">
    <property type="entry name" value="DUF2515"/>
    <property type="match status" value="1"/>
</dbReference>